<evidence type="ECO:0000313" key="6">
    <source>
        <dbReference type="Proteomes" id="UP000177010"/>
    </source>
</evidence>
<dbReference type="GO" id="GO:0016757">
    <property type="term" value="F:glycosyltransferase activity"/>
    <property type="evidence" value="ECO:0007669"/>
    <property type="project" value="UniProtKB-KW"/>
</dbReference>
<sequence>MLNEVELSVVLPVYDESLFVVQKALSSVSRQLKSNYELIIIDDNPQRTDLKAFLQDFQSKTKSVFLVFNSVNKGLVYSLNKGLQQAKGKYIARMDADDISLPGRFEAQVAILDGGYYFTASAAIEIDENDDKIGFRKMPFEGVMETPTVFKYGNFIIHPSVMMRRDVVNKLGGYHDIPSAEDFDLWVRILFFHHSRAFLVTDPKVLYRVRANGISLANRLTMDISSNAIKRALNKASSLAEYDELIDQSFNESKKGIKISDWKPFQKYYNYGAREYEVKSRQLKKSPSIKNCFSMVGSLLLFPLTWSYVINAVLRRFHEGEG</sequence>
<dbReference type="PANTHER" id="PTHR43685:SF5">
    <property type="entry name" value="GLYCOSYLTRANSFERASE EPSE-RELATED"/>
    <property type="match status" value="1"/>
</dbReference>
<dbReference type="EMBL" id="MIQE01000016">
    <property type="protein sequence ID" value="OFA10601.1"/>
    <property type="molecule type" value="Genomic_DNA"/>
</dbReference>
<dbReference type="Proteomes" id="UP000177010">
    <property type="component" value="Unassembled WGS sequence"/>
</dbReference>
<accession>A0A1E7XC49</accession>
<keyword evidence="3 5" id="KW-0808">Transferase</keyword>
<comment type="caution">
    <text evidence="5">The sequence shown here is derived from an EMBL/GenBank/DDBJ whole genome shotgun (WGS) entry which is preliminary data.</text>
</comment>
<protein>
    <submittedName>
        <fullName evidence="5">Putative glycosyltransferase EpsE</fullName>
        <ecNumber evidence="5">2.4.-.-</ecNumber>
    </submittedName>
</protein>
<dbReference type="Gene3D" id="3.90.550.10">
    <property type="entry name" value="Spore Coat Polysaccharide Biosynthesis Protein SpsA, Chain A"/>
    <property type="match status" value="1"/>
</dbReference>
<dbReference type="RefSeq" id="WP_070368070.1">
    <property type="nucleotide sequence ID" value="NZ_MIQE01000016.1"/>
</dbReference>
<comment type="similarity">
    <text evidence="1">Belongs to the glycosyltransferase 2 family.</text>
</comment>
<name>A0A1E7XC49_9LACO</name>
<dbReference type="AlphaFoldDB" id="A0A1E7XC49"/>
<dbReference type="SUPFAM" id="SSF53448">
    <property type="entry name" value="Nucleotide-diphospho-sugar transferases"/>
    <property type="match status" value="1"/>
</dbReference>
<dbReference type="InterPro" id="IPR001173">
    <property type="entry name" value="Glyco_trans_2-like"/>
</dbReference>
<dbReference type="InterPro" id="IPR050834">
    <property type="entry name" value="Glycosyltransf_2"/>
</dbReference>
<evidence type="ECO:0000313" key="5">
    <source>
        <dbReference type="EMBL" id="OFA10601.1"/>
    </source>
</evidence>
<feature type="domain" description="Glycosyltransferase 2-like" evidence="4">
    <location>
        <begin position="8"/>
        <end position="171"/>
    </location>
</feature>
<dbReference type="PANTHER" id="PTHR43685">
    <property type="entry name" value="GLYCOSYLTRANSFERASE"/>
    <property type="match status" value="1"/>
</dbReference>
<dbReference type="Pfam" id="PF00535">
    <property type="entry name" value="Glycos_transf_2"/>
    <property type="match status" value="1"/>
</dbReference>
<gene>
    <name evidence="5" type="primary">epsE</name>
    <name evidence="5" type="ORF">LASUN_16690</name>
</gene>
<evidence type="ECO:0000256" key="1">
    <source>
        <dbReference type="ARBA" id="ARBA00006739"/>
    </source>
</evidence>
<evidence type="ECO:0000259" key="4">
    <source>
        <dbReference type="Pfam" id="PF00535"/>
    </source>
</evidence>
<dbReference type="InterPro" id="IPR029044">
    <property type="entry name" value="Nucleotide-diphossugar_trans"/>
</dbReference>
<evidence type="ECO:0000256" key="2">
    <source>
        <dbReference type="ARBA" id="ARBA00022676"/>
    </source>
</evidence>
<keyword evidence="2 5" id="KW-0328">Glycosyltransferase</keyword>
<evidence type="ECO:0000256" key="3">
    <source>
        <dbReference type="ARBA" id="ARBA00022679"/>
    </source>
</evidence>
<organism evidence="5 6">
    <name type="scientific">Lentilactobacillus sunkii</name>
    <dbReference type="NCBI Taxonomy" id="481719"/>
    <lineage>
        <taxon>Bacteria</taxon>
        <taxon>Bacillati</taxon>
        <taxon>Bacillota</taxon>
        <taxon>Bacilli</taxon>
        <taxon>Lactobacillales</taxon>
        <taxon>Lactobacillaceae</taxon>
        <taxon>Lentilactobacillus</taxon>
    </lineage>
</organism>
<dbReference type="STRING" id="481719.LASUN_16690"/>
<reference evidence="5 6" key="1">
    <citation type="submission" date="2016-09" db="EMBL/GenBank/DDBJ databases">
        <title>Genome Sequence of Lactobacillus sunkii Strain CG01.</title>
        <authorList>
            <person name="Poehlein A."/>
            <person name="Gabris C."/>
            <person name="Bengelsdorf F.R."/>
            <person name="Duerre P."/>
            <person name="Daniel R."/>
        </authorList>
    </citation>
    <scope>NUCLEOTIDE SEQUENCE [LARGE SCALE GENOMIC DNA]</scope>
    <source>
        <strain evidence="5 6">CG_D</strain>
    </source>
</reference>
<proteinExistence type="inferred from homology"/>
<dbReference type="EC" id="2.4.-.-" evidence="5"/>